<proteinExistence type="predicted"/>
<sequence length="116" mass="12246">MTTLAIQEILETGLNPSLVQATAAGDEYINGDRTFFRMDNGDASPHTATFAVQRTKFDVSGFGEVTFAALAVAVPAGETRYIKVPRAPYNDGNGKVQVTYDADTSVTVAAVKMPGG</sequence>
<organism evidence="1">
    <name type="scientific">marine sediment metagenome</name>
    <dbReference type="NCBI Taxonomy" id="412755"/>
    <lineage>
        <taxon>unclassified sequences</taxon>
        <taxon>metagenomes</taxon>
        <taxon>ecological metagenomes</taxon>
    </lineage>
</organism>
<name>A0A0F9J6T8_9ZZZZ</name>
<reference evidence="1" key="1">
    <citation type="journal article" date="2015" name="Nature">
        <title>Complex archaea that bridge the gap between prokaryotes and eukaryotes.</title>
        <authorList>
            <person name="Spang A."/>
            <person name="Saw J.H."/>
            <person name="Jorgensen S.L."/>
            <person name="Zaremba-Niedzwiedzka K."/>
            <person name="Martijn J."/>
            <person name="Lind A.E."/>
            <person name="van Eijk R."/>
            <person name="Schleper C."/>
            <person name="Guy L."/>
            <person name="Ettema T.J."/>
        </authorList>
    </citation>
    <scope>NUCLEOTIDE SEQUENCE</scope>
</reference>
<evidence type="ECO:0000313" key="1">
    <source>
        <dbReference type="EMBL" id="KKM28119.1"/>
    </source>
</evidence>
<gene>
    <name evidence="1" type="ORF">LCGC14_1567910</name>
</gene>
<dbReference type="AlphaFoldDB" id="A0A0F9J6T8"/>
<comment type="caution">
    <text evidence="1">The sequence shown here is derived from an EMBL/GenBank/DDBJ whole genome shotgun (WGS) entry which is preliminary data.</text>
</comment>
<accession>A0A0F9J6T8</accession>
<protein>
    <submittedName>
        <fullName evidence="1">Uncharacterized protein</fullName>
    </submittedName>
</protein>
<dbReference type="EMBL" id="LAZR01012187">
    <property type="protein sequence ID" value="KKM28119.1"/>
    <property type="molecule type" value="Genomic_DNA"/>
</dbReference>